<dbReference type="Proteomes" id="UP000694620">
    <property type="component" value="Unassembled WGS sequence"/>
</dbReference>
<dbReference type="InterPro" id="IPR006896">
    <property type="entry name" value="Sec23/24_trunk_dom"/>
</dbReference>
<reference evidence="3" key="2">
    <citation type="submission" date="2025-09" db="UniProtKB">
        <authorList>
            <consortium name="Ensembl"/>
        </authorList>
    </citation>
    <scope>IDENTIFICATION</scope>
</reference>
<dbReference type="PANTHER" id="PTHR13803">
    <property type="entry name" value="SEC24-RELATED PROTEIN"/>
    <property type="match status" value="1"/>
</dbReference>
<dbReference type="Gene3D" id="3.40.50.410">
    <property type="entry name" value="von Willebrand factor, type A domain"/>
    <property type="match status" value="1"/>
</dbReference>
<dbReference type="PANTHER" id="PTHR13803:SF43">
    <property type="entry name" value="CIRCULARLY PERMUTATED RAS PROTEIN 1-LIKE"/>
    <property type="match status" value="1"/>
</dbReference>
<dbReference type="Pfam" id="PF04811">
    <property type="entry name" value="Sec23_trunk"/>
    <property type="match status" value="1"/>
</dbReference>
<dbReference type="InterPro" id="IPR036465">
    <property type="entry name" value="vWFA_dom_sf"/>
</dbReference>
<feature type="region of interest" description="Disordered" evidence="1">
    <location>
        <begin position="29"/>
        <end position="51"/>
    </location>
</feature>
<dbReference type="GO" id="GO:0070971">
    <property type="term" value="C:endoplasmic reticulum exit site"/>
    <property type="evidence" value="ECO:0007669"/>
    <property type="project" value="TreeGrafter"/>
</dbReference>
<dbReference type="GO" id="GO:0030127">
    <property type="term" value="C:COPII vesicle coat"/>
    <property type="evidence" value="ECO:0007669"/>
    <property type="project" value="InterPro"/>
</dbReference>
<proteinExistence type="predicted"/>
<evidence type="ECO:0000313" key="3">
    <source>
        <dbReference type="Ensembl" id="ENSECRP00000023687.1"/>
    </source>
</evidence>
<feature type="compositionally biased region" description="Pro residues" evidence="1">
    <location>
        <begin position="157"/>
        <end position="166"/>
    </location>
</feature>
<accession>A0A8C4SZJ4</accession>
<feature type="region of interest" description="Disordered" evidence="1">
    <location>
        <begin position="113"/>
        <end position="167"/>
    </location>
</feature>
<dbReference type="GO" id="GO:0006886">
    <property type="term" value="P:intracellular protein transport"/>
    <property type="evidence" value="ECO:0007669"/>
    <property type="project" value="InterPro"/>
</dbReference>
<feature type="domain" description="VWFA" evidence="2">
    <location>
        <begin position="287"/>
        <end position="499"/>
    </location>
</feature>
<dbReference type="AlphaFoldDB" id="A0A8C4SZJ4"/>
<dbReference type="GO" id="GO:0008270">
    <property type="term" value="F:zinc ion binding"/>
    <property type="evidence" value="ECO:0007669"/>
    <property type="project" value="TreeGrafter"/>
</dbReference>
<protein>
    <submittedName>
        <fullName evidence="3">Circularly permutated Ras protein 1-like</fullName>
    </submittedName>
</protein>
<dbReference type="PROSITE" id="PS50234">
    <property type="entry name" value="VWFA"/>
    <property type="match status" value="1"/>
</dbReference>
<dbReference type="SUPFAM" id="SSF53300">
    <property type="entry name" value="vWA-like"/>
    <property type="match status" value="1"/>
</dbReference>
<name>A0A8C4SZJ4_ERPCA</name>
<evidence type="ECO:0000259" key="2">
    <source>
        <dbReference type="PROSITE" id="PS50234"/>
    </source>
</evidence>
<organism evidence="3 4">
    <name type="scientific">Erpetoichthys calabaricus</name>
    <name type="common">Rope fish</name>
    <name type="synonym">Calamoichthys calabaricus</name>
    <dbReference type="NCBI Taxonomy" id="27687"/>
    <lineage>
        <taxon>Eukaryota</taxon>
        <taxon>Metazoa</taxon>
        <taxon>Chordata</taxon>
        <taxon>Craniata</taxon>
        <taxon>Vertebrata</taxon>
        <taxon>Euteleostomi</taxon>
        <taxon>Actinopterygii</taxon>
        <taxon>Polypteriformes</taxon>
        <taxon>Polypteridae</taxon>
        <taxon>Erpetoichthys</taxon>
    </lineage>
</organism>
<dbReference type="Ensembl" id="ENSECRT00000024207.1">
    <property type="protein sequence ID" value="ENSECRP00000023687.1"/>
    <property type="gene ID" value="ENSECRG00000016048.1"/>
</dbReference>
<dbReference type="GO" id="GO:0090110">
    <property type="term" value="P:COPII-coated vesicle cargo loading"/>
    <property type="evidence" value="ECO:0007669"/>
    <property type="project" value="TreeGrafter"/>
</dbReference>
<dbReference type="InterPro" id="IPR050550">
    <property type="entry name" value="SEC23_SEC24_subfamily"/>
</dbReference>
<dbReference type="CDD" id="cd00198">
    <property type="entry name" value="vWFA"/>
    <property type="match status" value="1"/>
</dbReference>
<keyword evidence="4" id="KW-1185">Reference proteome</keyword>
<sequence length="499" mass="54351">MEFASDFIFLPPLKSTWCSGYDNVNSGQQYQEKKHQTPGKLQKYSNLPNSDTLSTHDSSICEDALQSFPVNTHTQNSSPYCLTQHPGESEQIYDTVKEPLSVYDKVEEQTEYDLPEGLEHKCLPKQTPEKGLSPTLQQGQSTNDHRQKQPAAATQGGPPPLPPRPPSMINKCHYYTEVLSEEPISTCMNTQAPVPQSAPLLGNVNILLVNLGKMVDTTTSIPISGEPSYCSACRAALELKDNSLKASECMFCCNSAYQVKREPFAAVDQLFMMTPNFEVQSFIGDSIIVFCVDISGSMSVTSKVPEGGKTLYMSRLQAVQEAVTQSLSYLDNAAPFKRVALVSFNHKVTVYGDGSSFPQVVEDFELVDSDHLRNIGLSQPLPGSVKHAKMQLKDAVYRLNESGSTALGPAALISIALASQRPGSKVIICTDGKANTDLGNLEDVCSEELEASKQFYNQLAEYARQQGVVVSVLTFLGTDCSLSEIGKLADCTGGKVRTA</sequence>
<dbReference type="GeneTree" id="ENSGT00940000168122"/>
<evidence type="ECO:0000313" key="4">
    <source>
        <dbReference type="Proteomes" id="UP000694620"/>
    </source>
</evidence>
<reference evidence="3" key="1">
    <citation type="submission" date="2025-08" db="UniProtKB">
        <authorList>
            <consortium name="Ensembl"/>
        </authorList>
    </citation>
    <scope>IDENTIFICATION</scope>
</reference>
<evidence type="ECO:0000256" key="1">
    <source>
        <dbReference type="SAM" id="MobiDB-lite"/>
    </source>
</evidence>
<dbReference type="InterPro" id="IPR002035">
    <property type="entry name" value="VWF_A"/>
</dbReference>
<dbReference type="GO" id="GO:0000149">
    <property type="term" value="F:SNARE binding"/>
    <property type="evidence" value="ECO:0007669"/>
    <property type="project" value="TreeGrafter"/>
</dbReference>